<gene>
    <name evidence="1" type="ORF">CONPUDRAFT_162974</name>
</gene>
<proteinExistence type="predicted"/>
<reference evidence="2" key="1">
    <citation type="journal article" date="2012" name="Science">
        <title>The Paleozoic origin of enzymatic lignin decomposition reconstructed from 31 fungal genomes.</title>
        <authorList>
            <person name="Floudas D."/>
            <person name="Binder M."/>
            <person name="Riley R."/>
            <person name="Barry K."/>
            <person name="Blanchette R.A."/>
            <person name="Henrissat B."/>
            <person name="Martinez A.T."/>
            <person name="Otillar R."/>
            <person name="Spatafora J.W."/>
            <person name="Yadav J.S."/>
            <person name="Aerts A."/>
            <person name="Benoit I."/>
            <person name="Boyd A."/>
            <person name="Carlson A."/>
            <person name="Copeland A."/>
            <person name="Coutinho P.M."/>
            <person name="de Vries R.P."/>
            <person name="Ferreira P."/>
            <person name="Findley K."/>
            <person name="Foster B."/>
            <person name="Gaskell J."/>
            <person name="Glotzer D."/>
            <person name="Gorecki P."/>
            <person name="Heitman J."/>
            <person name="Hesse C."/>
            <person name="Hori C."/>
            <person name="Igarashi K."/>
            <person name="Jurgens J.A."/>
            <person name="Kallen N."/>
            <person name="Kersten P."/>
            <person name="Kohler A."/>
            <person name="Kuees U."/>
            <person name="Kumar T.K.A."/>
            <person name="Kuo A."/>
            <person name="LaButti K."/>
            <person name="Larrondo L.F."/>
            <person name="Lindquist E."/>
            <person name="Ling A."/>
            <person name="Lombard V."/>
            <person name="Lucas S."/>
            <person name="Lundell T."/>
            <person name="Martin R."/>
            <person name="McLaughlin D.J."/>
            <person name="Morgenstern I."/>
            <person name="Morin E."/>
            <person name="Murat C."/>
            <person name="Nagy L.G."/>
            <person name="Nolan M."/>
            <person name="Ohm R.A."/>
            <person name="Patyshakuliyeva A."/>
            <person name="Rokas A."/>
            <person name="Ruiz-Duenas F.J."/>
            <person name="Sabat G."/>
            <person name="Salamov A."/>
            <person name="Samejima M."/>
            <person name="Schmutz J."/>
            <person name="Slot J.C."/>
            <person name="St John F."/>
            <person name="Stenlid J."/>
            <person name="Sun H."/>
            <person name="Sun S."/>
            <person name="Syed K."/>
            <person name="Tsang A."/>
            <person name="Wiebenga A."/>
            <person name="Young D."/>
            <person name="Pisabarro A."/>
            <person name="Eastwood D.C."/>
            <person name="Martin F."/>
            <person name="Cullen D."/>
            <person name="Grigoriev I.V."/>
            <person name="Hibbett D.S."/>
        </authorList>
    </citation>
    <scope>NUCLEOTIDE SEQUENCE [LARGE SCALE GENOMIC DNA]</scope>
    <source>
        <strain evidence="2">RWD-64-598 SS2</strain>
    </source>
</reference>
<dbReference type="AlphaFoldDB" id="A0A5M3MX09"/>
<sequence>MSSTTFPEPLPRQTLGVQAPFHASRWNSDAQLSSSTPLPISPLATFNIPARSQYPSILPTTLSYRTDLQYRAAPSSGAAVSKPAPCVVRHGLSGFGPRNAMLFKGAVLTVLAEREQLGKLGFRMEFHVFEKQPEANAGSGNAFQVDCDATMNTPITGPVPFANSHKIPAKYQHIVKVATDLAGLAAEELKSTADEHREELRKRNPAGYALFNQSRGKDGSVNVSTACTTRGTVGKIQRASINEVLEFVAQEVPEISIHFHYDHTVLDADFTRPTEPKLIVRSNGDGETKTHAFDFVHLANGTTWKVPVSDSVAPKSFSETPSLESVGEFLSQQGLLDEQGLLKPDARLGITGISLSAYDPIAIILQYTKIILTNDHGYEIDEEVAKRYQGLFTFISRSEGEVAPPRHHHSRAWPGKTSFIDMDQAHAMFLQKDFDWLSFVRPLLYQNVSYEIGTTPSQVDRNMSTVERMDDYHQQTLQHQAGEMTEIALLRAGYQALLDGFGFENSPETANKDLVAKAPFTREARAGWLMRRSAASDITRPDFAMVNSNSAFFHQWIKLNSTVAASPIAVHDMIAQLFALGVANHAKGSFEEITYVEDTDEVALGDHRFDAMFAPKTLTTTADVLLQALKGKVKEIVPGLPEYAKGRFLQTASGTFIHATDLGSGGHGVPMVLADGSLSTVGMQWTDTNTHASGAHWAANASRMLVLLSAMKASGCESPVEVLMDDYRQSLPATDAFEAETASFEHAWTELAEKQSFLAVCERVAAEDATAYHTYASNAFDRTSREQCLYELTEQFPGVDTFYRKRLERIPAYKPVSRDEFIKRYVDFTPSELDKCWNAFFSRQEESSRRPSKRISLDTTIRFAHPPSYRSPVTPTVRDA</sequence>
<dbReference type="GeneID" id="19204819"/>
<evidence type="ECO:0000313" key="2">
    <source>
        <dbReference type="Proteomes" id="UP000053558"/>
    </source>
</evidence>
<comment type="caution">
    <text evidence="1">The sequence shown here is derived from an EMBL/GenBank/DDBJ whole genome shotgun (WGS) entry which is preliminary data.</text>
</comment>
<dbReference type="OMA" id="NGWRINE"/>
<evidence type="ECO:0000313" key="1">
    <source>
        <dbReference type="EMBL" id="EIW83610.1"/>
    </source>
</evidence>
<dbReference type="EMBL" id="JH711575">
    <property type="protein sequence ID" value="EIW83610.1"/>
    <property type="molecule type" value="Genomic_DNA"/>
</dbReference>
<dbReference type="OrthoDB" id="3029887at2759"/>
<name>A0A5M3MX09_CONPW</name>
<keyword evidence="2" id="KW-1185">Reference proteome</keyword>
<dbReference type="Proteomes" id="UP000053558">
    <property type="component" value="Unassembled WGS sequence"/>
</dbReference>
<dbReference type="RefSeq" id="XP_007765569.1">
    <property type="nucleotide sequence ID" value="XM_007767379.1"/>
</dbReference>
<dbReference type="SUPFAM" id="SSF51905">
    <property type="entry name" value="FAD/NAD(P)-binding domain"/>
    <property type="match status" value="1"/>
</dbReference>
<dbReference type="KEGG" id="cput:CONPUDRAFT_162974"/>
<organism evidence="1 2">
    <name type="scientific">Coniophora puteana (strain RWD-64-598)</name>
    <name type="common">Brown rot fungus</name>
    <dbReference type="NCBI Taxonomy" id="741705"/>
    <lineage>
        <taxon>Eukaryota</taxon>
        <taxon>Fungi</taxon>
        <taxon>Dikarya</taxon>
        <taxon>Basidiomycota</taxon>
        <taxon>Agaricomycotina</taxon>
        <taxon>Agaricomycetes</taxon>
        <taxon>Agaricomycetidae</taxon>
        <taxon>Boletales</taxon>
        <taxon>Coniophorineae</taxon>
        <taxon>Coniophoraceae</taxon>
        <taxon>Coniophora</taxon>
    </lineage>
</organism>
<dbReference type="InterPro" id="IPR036188">
    <property type="entry name" value="FAD/NAD-bd_sf"/>
</dbReference>
<accession>A0A5M3MX09</accession>
<protein>
    <submittedName>
        <fullName evidence="1">Uncharacterized protein</fullName>
    </submittedName>
</protein>